<evidence type="ECO:0000313" key="7">
    <source>
        <dbReference type="Proteomes" id="UP000711178"/>
    </source>
</evidence>
<dbReference type="RefSeq" id="WP_043574392.1">
    <property type="nucleotide sequence ID" value="NZ_CP142381.1"/>
</dbReference>
<comment type="cofactor">
    <cofactor evidence="1">
        <name>FMN</name>
        <dbReference type="ChEBI" id="CHEBI:58210"/>
    </cofactor>
</comment>
<name>A0ABS7FA88_9NEIS</name>
<feature type="domain" description="Pyridoxamine 5'-phosphate oxidase N-terminal" evidence="5">
    <location>
        <begin position="27"/>
        <end position="140"/>
    </location>
</feature>
<dbReference type="InterPro" id="IPR000659">
    <property type="entry name" value="Pyridox_Oxase"/>
</dbReference>
<evidence type="ECO:0000256" key="1">
    <source>
        <dbReference type="ARBA" id="ARBA00001917"/>
    </source>
</evidence>
<proteinExistence type="predicted"/>
<keyword evidence="3" id="KW-0288">FMN</keyword>
<keyword evidence="2" id="KW-0285">Flavoprotein</keyword>
<sequence length="196" mass="22117">MQTDPVAQLEQLFLQACSLGDPCARYASFITIDEDGLPASRIVTLLSLDAAGIAVSVNAASPKIRQWQANGKWELAGFWPAQMVQYRLRGQAMLEQNEQLRRDWQAKRRASRLADRYHQRIRQQSSPLPSRAALLAEMAQLEREPDAVSDAPPGIALLRLQIDMLELWTGSLADRLHDRRLYRKVADGWSETVLVP</sequence>
<evidence type="ECO:0000256" key="4">
    <source>
        <dbReference type="ARBA" id="ARBA00023002"/>
    </source>
</evidence>
<evidence type="ECO:0000256" key="3">
    <source>
        <dbReference type="ARBA" id="ARBA00022643"/>
    </source>
</evidence>
<dbReference type="PANTHER" id="PTHR10851">
    <property type="entry name" value="PYRIDOXINE-5-PHOSPHATE OXIDASE"/>
    <property type="match status" value="1"/>
</dbReference>
<protein>
    <submittedName>
        <fullName evidence="6">Pyridoxamine 5'-phosphate oxidase family protein</fullName>
    </submittedName>
</protein>
<reference evidence="6 7" key="1">
    <citation type="submission" date="2021-05" db="EMBL/GenBank/DDBJ databases">
        <title>Draft Whole Genome Sequencing Of Biosensor Chromobacterium violaceum Strain CV026 Reveals A Regulatory RNA In Chromobacterium violaceum Phenotype Regulatory Network.</title>
        <authorList>
            <person name="Hong K.W."/>
            <person name="Chan K.G."/>
            <person name="Chang C.-Y."/>
        </authorList>
    </citation>
    <scope>NUCLEOTIDE SEQUENCE [LARGE SCALE GENOMIC DNA]</scope>
    <source>
        <strain evidence="6 7">ATCC 31532</strain>
    </source>
</reference>
<dbReference type="Proteomes" id="UP000711178">
    <property type="component" value="Unassembled WGS sequence"/>
</dbReference>
<dbReference type="GeneID" id="89684975"/>
<dbReference type="InterPro" id="IPR012349">
    <property type="entry name" value="Split_barrel_FMN-bd"/>
</dbReference>
<gene>
    <name evidence="6" type="ORF">KIF53_05130</name>
</gene>
<dbReference type="Gene3D" id="2.30.110.10">
    <property type="entry name" value="Electron Transport, Fmn-binding Protein, Chain A"/>
    <property type="match status" value="1"/>
</dbReference>
<accession>A0ABS7FA88</accession>
<organism evidence="6 7">
    <name type="scientific">Chromobacterium subtsugae</name>
    <dbReference type="NCBI Taxonomy" id="251747"/>
    <lineage>
        <taxon>Bacteria</taxon>
        <taxon>Pseudomonadati</taxon>
        <taxon>Pseudomonadota</taxon>
        <taxon>Betaproteobacteria</taxon>
        <taxon>Neisseriales</taxon>
        <taxon>Chromobacteriaceae</taxon>
        <taxon>Chromobacterium</taxon>
    </lineage>
</organism>
<dbReference type="EMBL" id="JAHDTB010000003">
    <property type="protein sequence ID" value="MBW8287009.1"/>
    <property type="molecule type" value="Genomic_DNA"/>
</dbReference>
<keyword evidence="4" id="KW-0560">Oxidoreductase</keyword>
<comment type="caution">
    <text evidence="6">The sequence shown here is derived from an EMBL/GenBank/DDBJ whole genome shotgun (WGS) entry which is preliminary data.</text>
</comment>
<evidence type="ECO:0000259" key="5">
    <source>
        <dbReference type="Pfam" id="PF01243"/>
    </source>
</evidence>
<evidence type="ECO:0000313" key="6">
    <source>
        <dbReference type="EMBL" id="MBW8287009.1"/>
    </source>
</evidence>
<dbReference type="InterPro" id="IPR011576">
    <property type="entry name" value="Pyridox_Oxase_N"/>
</dbReference>
<evidence type="ECO:0000256" key="2">
    <source>
        <dbReference type="ARBA" id="ARBA00022630"/>
    </source>
</evidence>
<dbReference type="PANTHER" id="PTHR10851:SF0">
    <property type="entry name" value="PYRIDOXINE-5'-PHOSPHATE OXIDASE"/>
    <property type="match status" value="1"/>
</dbReference>
<dbReference type="Pfam" id="PF01243">
    <property type="entry name" value="PNPOx_N"/>
    <property type="match status" value="1"/>
</dbReference>
<dbReference type="SUPFAM" id="SSF50475">
    <property type="entry name" value="FMN-binding split barrel"/>
    <property type="match status" value="1"/>
</dbReference>
<keyword evidence="7" id="KW-1185">Reference proteome</keyword>